<evidence type="ECO:0000256" key="4">
    <source>
        <dbReference type="ARBA" id="ARBA00022664"/>
    </source>
</evidence>
<keyword evidence="3" id="KW-0696">RNA-directed RNA polymerase</keyword>
<evidence type="ECO:0000256" key="20">
    <source>
        <dbReference type="ARBA" id="ARBA00048548"/>
    </source>
</evidence>
<evidence type="ECO:0000256" key="9">
    <source>
        <dbReference type="ARBA" id="ARBA00022840"/>
    </source>
</evidence>
<evidence type="ECO:0000256" key="1">
    <source>
        <dbReference type="ARBA" id="ARBA00004328"/>
    </source>
</evidence>
<evidence type="ECO:0000256" key="11">
    <source>
        <dbReference type="ARBA" id="ARBA00022953"/>
    </source>
</evidence>
<comment type="catalytic activity">
    <reaction evidence="20">
        <text>GTP + H2O = GDP + phosphate + H(+)</text>
        <dbReference type="Rhea" id="RHEA:19669"/>
        <dbReference type="ChEBI" id="CHEBI:15377"/>
        <dbReference type="ChEBI" id="CHEBI:15378"/>
        <dbReference type="ChEBI" id="CHEBI:37565"/>
        <dbReference type="ChEBI" id="CHEBI:43474"/>
        <dbReference type="ChEBI" id="CHEBI:58189"/>
    </reaction>
</comment>
<proteinExistence type="predicted"/>
<dbReference type="Pfam" id="PF14318">
    <property type="entry name" value="Mononeg_mRNAcap"/>
    <property type="match status" value="1"/>
</dbReference>
<keyword evidence="4" id="KW-0507">mRNA processing</keyword>
<sequence>MLSTMSEYRRHFGSLDLLYDEKFEVWLNLSPIIKCCEVLHNTETWESLPKIRHEHTILSVHTVKQLKSIYSSPRDVVFYNNKLASITPLLPAVLLDSYLRHRNNKSGLQSRVTLRDELHLHGDVAIRTLELQLGHLLHTCSDHVKNKLMFGSSIWKEKLYDLPAIYYWAAELSNWFNVLMLHHKQSLKNHKYKPRLLCNNIFAISAVVTSELIIIEFKNERFICHQALFLECHNKLQEMTTILLFNWLQDGTSMPKGHLTYLLDYISHCVTTVLRYKNSPGMIDLHYENQGFLYLKSLEGLGVAEIIRRTDKDDGLNDTLWRSLWKNLQDDKIAPNIPYFESTLYNMLASMPIPTLSDAMGTVKVCGHPSIEIEEGLQDLYKKTHENIMINQDTVSNARGMMIRELTKNFYNKHKTYPIFSFIPDDPALKHILFSPLAYKDHSNYPIWKSISLTVWNQCEFGKNAEFDFIDHGMLLLKDRAACRTRASFLAEIKGESRVSNEETKVLLQYLMSDNNSGTREYLERYMGDKWGDDVLNYLVIKLTAKELEFKYKGRFFGASPIYERNRRIIQESNITRLMAHYIPDQLLTPPELSIIKKLMHYRTMRTLYPDSVVLNISFDFSSWNNRMRSGTVDIAANVLDGWFGVKLYGKTMKAFQHALVIYKDGKFIRQWMGQEGGIEGLNQATWSWVFIGGMRHALEKTGFKYQITVKGDDVRAALVVPKSTLSIRSMENIKSEIMSNIQELCAHVGWKLNPNECYISRTLMSTSKSYFVNDVHLPNATKKFMRSEGNTNIPFPTLEDTVGTCFSIAHSVCYNSTSVFPAYLGALLQATKAIHASYKNKPEFNRWKNHRGMVKDFLVTMLCWPQVIGGPGSLPLQTFLVRGENDMLSVSISLMRYILFKGSQNERQSVMRILNQKIDTKQNFDTMLLGDPYAIPLSTPPRPQSLLKQMMRKAMRRITKQTDVKQLLDKNIGVSELKFKRTLLSMNPYYPKVATTIWENSPYHLIEQLLAKILNSTTIISMFLSGKRFRKFSNLSYKTVRLIVYAELSRKKYWYDILFREDMASLDTAYWFGVSRSDWLDTDICSTQLTRMVRSKIWGRDLVGITYPSLVDQGGFGTLEEFGDPSYVMSVSSLVHLRWGSADTKFGLDSLHYANALGDETPWLGHTNTSGIEASRITSDVVTPQLSKVVHLMEVLSVIQGTGSYQVCELIIKMLNIYTGIPFEELALVIPVQLQSDNTLSKLQINSYSRVTMPNYKFNLGQLVKIQDTYKNYSIINLDKRTVNHAARHFFAIAITAIYLAHEFTRKGDNVSWVYLFHMSDMNNLCPHCFELLQDQTIEMSQEFVFDDMTKQIFSNKLIVCGPWEKDAIKRDIAEAVVKNIKKKNIPKLVARDDSVYSLTTILQKAIEEMKIIKSNLIELDTSGKFQMYHLQTLAVDLALELHAMHSLSQWYRYSEKQIYSACFQVLLNDFAKLWFAANILVWFHISELRNTTVVTDKLADLLWLISQHGLLTHVSLGYKSIHNNDNIKWMHNLMDDKEQLANSFIRAHWSILPKQLSNFEFEHTITHLSYDVEDDLDMWLSQHLRTLTHYKVWAMIMCLKSFDYCSNIINIVNHIRESAYNPIRVMQDEECVNFIMMLIWFNQLLVLCDADEIREEIEINPSPTSVQVFRLYTNVDMLGDGDLQESLADTKVNVMLISQAFDEPTDTMRRLLITLYGHWSEMLASGSIGPLLEFEYFLDRLRELPKTWMTVDAIRSTHQIPVVDNRVPIVGSTSDIIPNRPSTCNAMCSRVIDQLIVSAKSYTPATIRTWEVNAHKDVSIVDATRIVGVLNKSVVRYAWLWNHPAVDAEINFPSDGIYIVLGDGGGSVSRFILESDSTAHVIYSSLTGNTTDVYYQQTPLEMMDDPTNPIWMRLHINIGNEGNIMSESTFDAIKAMIIPLNRSVRCVISDADFLYSSGTNESDNYVDVLHMLILRMYKTSDPLSRIIVRITHFDSTEMRNYLYTLKSCIVHFHICRNPYSQLYSYEWFLIIENTVGDYHRLLHCDTKDVSNYMYKPITTTNVDAMLTMGTFVYQDTKLSNLTNLNMTYTEFERLFELQQAAIKLKNNHLCHIINLLQNLFRPEVMCIADNIINSQPNTTQDIILTRLRALLYTIHLTLLFIKLDTQNYFTLVEHQVIMLLTQCKIQYTPNRFLHIPTNIHLDWKDIRKYIRESKKSYLRIVSWLSHYVNRGPAAQFRNDPQLSVSQCCKPRLLNLHGCELIMSDQTNMDAVICFDQFDTWMSELITNSSKY</sequence>
<evidence type="ECO:0000256" key="3">
    <source>
        <dbReference type="ARBA" id="ARBA00022484"/>
    </source>
</evidence>
<keyword evidence="5" id="KW-0808">Transferase</keyword>
<dbReference type="GO" id="GO:0005524">
    <property type="term" value="F:ATP binding"/>
    <property type="evidence" value="ECO:0007669"/>
    <property type="project" value="UniProtKB-KW"/>
</dbReference>
<keyword evidence="11" id="KW-0693">Viral RNA replication</keyword>
<protein>
    <recommendedName>
        <fullName evidence="2">RNA-directed RNA polymerase</fullName>
        <ecNumber evidence="2">2.7.7.48</ecNumber>
    </recommendedName>
    <alternativeName>
        <fullName evidence="17">Replicase</fullName>
    </alternativeName>
    <alternativeName>
        <fullName evidence="16">Transcriptase</fullName>
    </alternativeName>
</protein>
<evidence type="ECO:0000259" key="22">
    <source>
        <dbReference type="Pfam" id="PF14318"/>
    </source>
</evidence>
<keyword evidence="8" id="KW-0547">Nucleotide-binding</keyword>
<name>A0A8K1HHE6_9VIRU</name>
<dbReference type="GO" id="GO:0044423">
    <property type="term" value="C:virion component"/>
    <property type="evidence" value="ECO:0007669"/>
    <property type="project" value="UniProtKB-KW"/>
</dbReference>
<evidence type="ECO:0000256" key="7">
    <source>
        <dbReference type="ARBA" id="ARBA00022695"/>
    </source>
</evidence>
<evidence type="ECO:0000256" key="2">
    <source>
        <dbReference type="ARBA" id="ARBA00012494"/>
    </source>
</evidence>
<evidence type="ECO:0000256" key="18">
    <source>
        <dbReference type="ARBA" id="ARBA00047332"/>
    </source>
</evidence>
<evidence type="ECO:0000256" key="5">
    <source>
        <dbReference type="ARBA" id="ARBA00022679"/>
    </source>
</evidence>
<comment type="catalytic activity">
    <reaction evidence="14">
        <text>a 5'-end triphospho-adenylyl-adenylyl-cytidylyl-adenosine in mRNA + GDP + H(+) = a 5'-end (5'-triphosphoguanosine)-adenylyl-adenylyl-cytidylyl-adenosine in mRNA + diphosphate</text>
        <dbReference type="Rhea" id="RHEA:65436"/>
        <dbReference type="Rhea" id="RHEA-COMP:16797"/>
        <dbReference type="Rhea" id="RHEA-COMP:16799"/>
        <dbReference type="ChEBI" id="CHEBI:15378"/>
        <dbReference type="ChEBI" id="CHEBI:33019"/>
        <dbReference type="ChEBI" id="CHEBI:58189"/>
        <dbReference type="ChEBI" id="CHEBI:156484"/>
        <dbReference type="ChEBI" id="CHEBI:156503"/>
        <dbReference type="EC" id="2.7.7.88"/>
    </reaction>
</comment>
<evidence type="ECO:0000256" key="17">
    <source>
        <dbReference type="ARBA" id="ARBA00031012"/>
    </source>
</evidence>
<organism evidence="23">
    <name type="scientific">Sichuan mosquito mivirus</name>
    <dbReference type="NCBI Taxonomy" id="2864020"/>
    <lineage>
        <taxon>Viruses</taxon>
        <taxon>Riboviria</taxon>
        <taxon>Orthornavirae</taxon>
        <taxon>Negarnaviricota</taxon>
        <taxon>Haploviricotina</taxon>
        <taxon>Monjiviricetes</taxon>
        <taxon>Jingchuvirales</taxon>
        <taxon>Chuviridae</taxon>
        <taxon>Mivirus</taxon>
    </lineage>
</organism>
<accession>A0A8K1HHE6</accession>
<dbReference type="InterPro" id="IPR014023">
    <property type="entry name" value="Mononeg_RNA_pol_cat"/>
</dbReference>
<evidence type="ECO:0000256" key="6">
    <source>
        <dbReference type="ARBA" id="ARBA00022691"/>
    </source>
</evidence>
<dbReference type="GO" id="GO:0004482">
    <property type="term" value="F:mRNA 5'-cap (guanine-N7-)-methyltransferase activity"/>
    <property type="evidence" value="ECO:0007669"/>
    <property type="project" value="InterPro"/>
</dbReference>
<evidence type="ECO:0000256" key="10">
    <source>
        <dbReference type="ARBA" id="ARBA00022844"/>
    </source>
</evidence>
<comment type="catalytic activity">
    <reaction evidence="15">
        <text>a 5'-end (5'-triphosphoguanosine)-(2'-O-methyladenylyl)-adenylyl-cytidylyl-adenosine in mRNA + S-adenosyl-L-methionine = a 5'-end (N(7)-methyl 5'-triphosphoguanosine)-(2'-O-methyladenylyl)-adenylyl-cytidylyl-adenosine in mRNA + S-adenosyl-L-homocysteine</text>
        <dbReference type="Rhea" id="RHEA:65440"/>
        <dbReference type="Rhea" id="RHEA-COMP:16798"/>
        <dbReference type="Rhea" id="RHEA-COMP:16801"/>
        <dbReference type="ChEBI" id="CHEBI:57856"/>
        <dbReference type="ChEBI" id="CHEBI:59789"/>
        <dbReference type="ChEBI" id="CHEBI:156482"/>
        <dbReference type="ChEBI" id="CHEBI:156483"/>
    </reaction>
</comment>
<keyword evidence="13" id="KW-0511">Multifunctional enzyme</keyword>
<evidence type="ECO:0000313" key="23">
    <source>
        <dbReference type="EMBL" id="UBJ26003.1"/>
    </source>
</evidence>
<evidence type="ECO:0000259" key="21">
    <source>
        <dbReference type="Pfam" id="PF00946"/>
    </source>
</evidence>
<reference evidence="23" key="1">
    <citation type="submission" date="2021-07" db="EMBL/GenBank/DDBJ databases">
        <title>Communication and adaptive evolution of viruses within giant pandas and their associated organisms in a local ecological environment.</title>
        <authorList>
            <person name="Zhao M."/>
            <person name="Liu S."/>
            <person name="Zhang W."/>
        </authorList>
    </citation>
    <scope>NUCLEOTIDE SEQUENCE</scope>
    <source>
        <strain evidence="23">Mos092mon-10</strain>
    </source>
</reference>
<comment type="subcellular location">
    <subcellularLocation>
        <location evidence="1">Virion</location>
    </subcellularLocation>
</comment>
<comment type="catalytic activity">
    <reaction evidence="19">
        <text>a 5'-end (5'-triphosphoguanosine)-adenylyl-adenylyl-cytidylyl-adenosine in mRNA + 2 S-adenosyl-L-methionine = a 5'-end (N(7)-methyl 5'-triphosphoguanosine)-(2'-O-methyladenylyl)-adenylyl-cytidylyl-adenosine in mRNA + 2 S-adenosyl-L-homocysteine + H(+)</text>
        <dbReference type="Rhea" id="RHEA:65376"/>
        <dbReference type="Rhea" id="RHEA-COMP:16797"/>
        <dbReference type="Rhea" id="RHEA-COMP:16798"/>
        <dbReference type="ChEBI" id="CHEBI:15378"/>
        <dbReference type="ChEBI" id="CHEBI:57856"/>
        <dbReference type="ChEBI" id="CHEBI:59789"/>
        <dbReference type="ChEBI" id="CHEBI:156483"/>
        <dbReference type="ChEBI" id="CHEBI:156484"/>
        <dbReference type="EC" id="2.1.1.375"/>
    </reaction>
</comment>
<evidence type="ECO:0000256" key="14">
    <source>
        <dbReference type="ARBA" id="ARBA00024494"/>
    </source>
</evidence>
<evidence type="ECO:0000256" key="13">
    <source>
        <dbReference type="ARBA" id="ARBA00023268"/>
    </source>
</evidence>
<keyword evidence="7" id="KW-0548">Nucleotidyltransferase</keyword>
<dbReference type="EMBL" id="MZ556271">
    <property type="protein sequence ID" value="UBJ26003.1"/>
    <property type="molecule type" value="Viral_cRNA"/>
</dbReference>
<evidence type="ECO:0000256" key="12">
    <source>
        <dbReference type="ARBA" id="ARBA00023042"/>
    </source>
</evidence>
<keyword evidence="9" id="KW-0067">ATP-binding</keyword>
<dbReference type="InterPro" id="IPR026890">
    <property type="entry name" value="Mononeg_mRNAcap"/>
</dbReference>
<evidence type="ECO:0000256" key="8">
    <source>
        <dbReference type="ARBA" id="ARBA00022741"/>
    </source>
</evidence>
<keyword evidence="10" id="KW-0946">Virion</keyword>
<evidence type="ECO:0000256" key="16">
    <source>
        <dbReference type="ARBA" id="ARBA00030436"/>
    </source>
</evidence>
<evidence type="ECO:0000256" key="19">
    <source>
        <dbReference type="ARBA" id="ARBA00047370"/>
    </source>
</evidence>
<dbReference type="EC" id="2.7.7.48" evidence="2"/>
<feature type="domain" description="Mononegavirales mRNA-capping" evidence="22">
    <location>
        <begin position="1086"/>
        <end position="1314"/>
    </location>
</feature>
<comment type="catalytic activity">
    <reaction evidence="18">
        <text>a 5'-end (5'-triphosphoguanosine)-adenylyl-adenylyl-cytidylyl-adenosine in mRNA + S-adenosyl-L-methionine = a 5'-end (5'-triphosphoguanosine)-(2'-O-methyladenylyl)-adenylyl-cytidylyl-adenosine in mRNA + S-adenosyl-L-homocysteine + H(+)</text>
        <dbReference type="Rhea" id="RHEA:65380"/>
        <dbReference type="Rhea" id="RHEA-COMP:16797"/>
        <dbReference type="Rhea" id="RHEA-COMP:16801"/>
        <dbReference type="ChEBI" id="CHEBI:15378"/>
        <dbReference type="ChEBI" id="CHEBI:57856"/>
        <dbReference type="ChEBI" id="CHEBI:59789"/>
        <dbReference type="ChEBI" id="CHEBI:156482"/>
        <dbReference type="ChEBI" id="CHEBI:156484"/>
    </reaction>
</comment>
<dbReference type="Pfam" id="PF00946">
    <property type="entry name" value="Mononeg_RNA_pol"/>
    <property type="match status" value="1"/>
</dbReference>
<keyword evidence="12" id="KW-0506">mRNA capping</keyword>
<keyword evidence="6" id="KW-0949">S-adenosyl-L-methionine</keyword>
<dbReference type="GO" id="GO:0003968">
    <property type="term" value="F:RNA-directed RNA polymerase activity"/>
    <property type="evidence" value="ECO:0007669"/>
    <property type="project" value="UniProtKB-KW"/>
</dbReference>
<feature type="domain" description="RdRp catalytic" evidence="21">
    <location>
        <begin position="131"/>
        <end position="1058"/>
    </location>
</feature>
<evidence type="ECO:0000256" key="15">
    <source>
        <dbReference type="ARBA" id="ARBA00024499"/>
    </source>
</evidence>